<dbReference type="InterPro" id="IPR036291">
    <property type="entry name" value="NAD(P)-bd_dom_sf"/>
</dbReference>
<feature type="transmembrane region" description="Helical" evidence="7">
    <location>
        <begin position="6"/>
        <end position="23"/>
    </location>
</feature>
<evidence type="ECO:0000256" key="6">
    <source>
        <dbReference type="ARBA" id="ARBA00023136"/>
    </source>
</evidence>
<dbReference type="RefSeq" id="WP_011523574.1">
    <property type="nucleotide sequence ID" value="NC_008009.1"/>
</dbReference>
<dbReference type="InterPro" id="IPR038770">
    <property type="entry name" value="Na+/solute_symporter_sf"/>
</dbReference>
<organism evidence="9 10">
    <name type="scientific">Koribacter versatilis (strain Ellin345)</name>
    <dbReference type="NCBI Taxonomy" id="204669"/>
    <lineage>
        <taxon>Bacteria</taxon>
        <taxon>Pseudomonadati</taxon>
        <taxon>Acidobacteriota</taxon>
        <taxon>Terriglobia</taxon>
        <taxon>Terriglobales</taxon>
        <taxon>Candidatus Korobacteraceae</taxon>
        <taxon>Candidatus Korobacter</taxon>
    </lineage>
</organism>
<dbReference type="eggNOG" id="COG1226">
    <property type="taxonomic scope" value="Bacteria"/>
</dbReference>
<dbReference type="PANTHER" id="PTHR42751:SF3">
    <property type="entry name" value="SODIUM_GLUTAMATE SYMPORTER"/>
    <property type="match status" value="1"/>
</dbReference>
<evidence type="ECO:0000256" key="3">
    <source>
        <dbReference type="ARBA" id="ARBA00022448"/>
    </source>
</evidence>
<comment type="similarity">
    <text evidence="2">Belongs to the monovalent cation:proton antiporter 2 (CPA2) transporter (TC 2.A.37) family.</text>
</comment>
<protein>
    <submittedName>
        <fullName evidence="9">Transporter, CPA2 family (2.A.37)</fullName>
    </submittedName>
</protein>
<feature type="transmembrane region" description="Helical" evidence="7">
    <location>
        <begin position="353"/>
        <end position="374"/>
    </location>
</feature>
<evidence type="ECO:0000256" key="5">
    <source>
        <dbReference type="ARBA" id="ARBA00022989"/>
    </source>
</evidence>
<dbReference type="OrthoDB" id="9785285at2"/>
<dbReference type="Proteomes" id="UP000002432">
    <property type="component" value="Chromosome"/>
</dbReference>
<dbReference type="eggNOG" id="COG0475">
    <property type="taxonomic scope" value="Bacteria"/>
</dbReference>
<feature type="transmembrane region" description="Helical" evidence="7">
    <location>
        <begin position="288"/>
        <end position="312"/>
    </location>
</feature>
<dbReference type="GO" id="GO:0015297">
    <property type="term" value="F:antiporter activity"/>
    <property type="evidence" value="ECO:0007669"/>
    <property type="project" value="InterPro"/>
</dbReference>
<keyword evidence="4 7" id="KW-0812">Transmembrane</keyword>
<dbReference type="SUPFAM" id="SSF51735">
    <property type="entry name" value="NAD(P)-binding Rossmann-fold domains"/>
    <property type="match status" value="1"/>
</dbReference>
<accession>Q1IMX7</accession>
<feature type="transmembrane region" description="Helical" evidence="7">
    <location>
        <begin position="215"/>
        <end position="235"/>
    </location>
</feature>
<sequence>MHADILLQISLAILVATGLALLAKLLRQPLILAYIAGGIIVGAVQGFGWVQTDVIEPISELGLILLLFMIGLEIDLKKLKSAGAPVLATGIVQFFACVGLGFAFFPLIGFSLRTGGLSVLYLSVACALSSTMIVVKLLYDKFEIDTVPGRITLGVLVFQDIWAILFLAIQHDLSHPRPLLLLLSLAKGIAVVAVAFAASRYLLPILFRSIAKSPELVLISALAWCFGVAMVASYVGLSREMGALIAGVAISTFPYNMDIVAKIITLRDFFVTLFFVTLGTKVPRPTFGLLLIAVGVSIFLNLSRFLTVFPVLHRFKEGNRASFLPALNLGQISEFSLVICALGVSVGHISDRILSVVLYTLVITSVTSTYAIMASHRIFTFVNRGLIAVGIHDLGDPAGEMEKPEPRPIVFLGFSRASSSMLVELLEMEPERKDEIAIIDFNPEAKAELDRRGLHVIYGDISHRDVLHHAGVEEAKLVISTIPDSLLKGTSNLKLLRMIRGLAPEADVIVTAEFFSHARELYAAGATFVFIPRLMSAVDLAGAVFAIMADQGEQLRERAQEALRDRDEVLP</sequence>
<dbReference type="Pfam" id="PF00999">
    <property type="entry name" value="Na_H_Exchanger"/>
    <property type="match status" value="1"/>
</dbReference>
<dbReference type="KEGG" id="aba:Acid345_2772"/>
<dbReference type="InterPro" id="IPR006153">
    <property type="entry name" value="Cation/H_exchanger_TM"/>
</dbReference>
<proteinExistence type="inferred from homology"/>
<feature type="transmembrane region" description="Helical" evidence="7">
    <location>
        <begin position="54"/>
        <end position="74"/>
    </location>
</feature>
<keyword evidence="5 7" id="KW-1133">Transmembrane helix</keyword>
<keyword evidence="10" id="KW-1185">Reference proteome</keyword>
<evidence type="ECO:0000256" key="7">
    <source>
        <dbReference type="SAM" id="Phobius"/>
    </source>
</evidence>
<dbReference type="Gene3D" id="3.40.50.720">
    <property type="entry name" value="NAD(P)-binding Rossmann-like Domain"/>
    <property type="match status" value="1"/>
</dbReference>
<dbReference type="HOGENOM" id="CLU_005126_9_0_0"/>
<dbReference type="PROSITE" id="PS51201">
    <property type="entry name" value="RCK_N"/>
    <property type="match status" value="1"/>
</dbReference>
<keyword evidence="6 7" id="KW-0472">Membrane</keyword>
<dbReference type="GO" id="GO:0016020">
    <property type="term" value="C:membrane"/>
    <property type="evidence" value="ECO:0007669"/>
    <property type="project" value="UniProtKB-SubCell"/>
</dbReference>
<dbReference type="Gene3D" id="1.20.1530.20">
    <property type="match status" value="1"/>
</dbReference>
<feature type="transmembrane region" description="Helical" evidence="7">
    <location>
        <begin position="151"/>
        <end position="169"/>
    </location>
</feature>
<evidence type="ECO:0000313" key="10">
    <source>
        <dbReference type="Proteomes" id="UP000002432"/>
    </source>
</evidence>
<dbReference type="InterPro" id="IPR003148">
    <property type="entry name" value="RCK_N"/>
</dbReference>
<dbReference type="STRING" id="204669.Acid345_2772"/>
<feature type="transmembrane region" description="Helical" evidence="7">
    <location>
        <begin position="120"/>
        <end position="139"/>
    </location>
</feature>
<name>Q1IMX7_KORVE</name>
<keyword evidence="3" id="KW-0813">Transport</keyword>
<feature type="domain" description="RCK N-terminal" evidence="8">
    <location>
        <begin position="406"/>
        <end position="531"/>
    </location>
</feature>
<feature type="transmembrane region" description="Helical" evidence="7">
    <location>
        <begin position="264"/>
        <end position="282"/>
    </location>
</feature>
<evidence type="ECO:0000256" key="1">
    <source>
        <dbReference type="ARBA" id="ARBA00004141"/>
    </source>
</evidence>
<evidence type="ECO:0000256" key="4">
    <source>
        <dbReference type="ARBA" id="ARBA00022692"/>
    </source>
</evidence>
<dbReference type="Pfam" id="PF02254">
    <property type="entry name" value="TrkA_N"/>
    <property type="match status" value="1"/>
</dbReference>
<feature type="transmembrane region" description="Helical" evidence="7">
    <location>
        <begin position="181"/>
        <end position="203"/>
    </location>
</feature>
<dbReference type="EnsemblBacteria" id="ABF41773">
    <property type="protein sequence ID" value="ABF41773"/>
    <property type="gene ID" value="Acid345_2772"/>
</dbReference>
<evidence type="ECO:0000313" key="9">
    <source>
        <dbReference type="EMBL" id="ABF41773.1"/>
    </source>
</evidence>
<evidence type="ECO:0000256" key="2">
    <source>
        <dbReference type="ARBA" id="ARBA00005551"/>
    </source>
</evidence>
<dbReference type="GO" id="GO:0006813">
    <property type="term" value="P:potassium ion transport"/>
    <property type="evidence" value="ECO:0007669"/>
    <property type="project" value="InterPro"/>
</dbReference>
<feature type="transmembrane region" description="Helical" evidence="7">
    <location>
        <begin position="324"/>
        <end position="347"/>
    </location>
</feature>
<feature type="transmembrane region" description="Helical" evidence="7">
    <location>
        <begin position="30"/>
        <end position="48"/>
    </location>
</feature>
<dbReference type="PANTHER" id="PTHR42751">
    <property type="entry name" value="SODIUM/HYDROGEN EXCHANGER FAMILY/TRKA DOMAIN PROTEIN"/>
    <property type="match status" value="1"/>
</dbReference>
<dbReference type="AlphaFoldDB" id="Q1IMX7"/>
<reference evidence="9 10" key="1">
    <citation type="journal article" date="2009" name="Appl. Environ. Microbiol.">
        <title>Three genomes from the phylum Acidobacteria provide insight into the lifestyles of these microorganisms in soils.</title>
        <authorList>
            <person name="Ward N.L."/>
            <person name="Challacombe J.F."/>
            <person name="Janssen P.H."/>
            <person name="Henrissat B."/>
            <person name="Coutinho P.M."/>
            <person name="Wu M."/>
            <person name="Xie G."/>
            <person name="Haft D.H."/>
            <person name="Sait M."/>
            <person name="Badger J."/>
            <person name="Barabote R.D."/>
            <person name="Bradley B."/>
            <person name="Brettin T.S."/>
            <person name="Brinkac L.M."/>
            <person name="Bruce D."/>
            <person name="Creasy T."/>
            <person name="Daugherty S.C."/>
            <person name="Davidsen T.M."/>
            <person name="DeBoy R.T."/>
            <person name="Detter J.C."/>
            <person name="Dodson R.J."/>
            <person name="Durkin A.S."/>
            <person name="Ganapathy A."/>
            <person name="Gwinn-Giglio M."/>
            <person name="Han C.S."/>
            <person name="Khouri H."/>
            <person name="Kiss H."/>
            <person name="Kothari S.P."/>
            <person name="Madupu R."/>
            <person name="Nelson K.E."/>
            <person name="Nelson W.C."/>
            <person name="Paulsen I."/>
            <person name="Penn K."/>
            <person name="Ren Q."/>
            <person name="Rosovitz M.J."/>
            <person name="Selengut J.D."/>
            <person name="Shrivastava S."/>
            <person name="Sullivan S.A."/>
            <person name="Tapia R."/>
            <person name="Thompson L.S."/>
            <person name="Watkins K.L."/>
            <person name="Yang Q."/>
            <person name="Yu C."/>
            <person name="Zafar N."/>
            <person name="Zhou L."/>
            <person name="Kuske C.R."/>
        </authorList>
    </citation>
    <scope>NUCLEOTIDE SEQUENCE [LARGE SCALE GENOMIC DNA]</scope>
    <source>
        <strain evidence="9 10">Ellin345</strain>
    </source>
</reference>
<comment type="subcellular location">
    <subcellularLocation>
        <location evidence="1">Membrane</location>
        <topology evidence="1">Multi-pass membrane protein</topology>
    </subcellularLocation>
</comment>
<evidence type="ECO:0000259" key="8">
    <source>
        <dbReference type="PROSITE" id="PS51201"/>
    </source>
</evidence>
<feature type="transmembrane region" description="Helical" evidence="7">
    <location>
        <begin position="86"/>
        <end position="108"/>
    </location>
</feature>
<gene>
    <name evidence="9" type="ordered locus">Acid345_2772</name>
</gene>
<dbReference type="GO" id="GO:1902600">
    <property type="term" value="P:proton transmembrane transport"/>
    <property type="evidence" value="ECO:0007669"/>
    <property type="project" value="InterPro"/>
</dbReference>
<dbReference type="EMBL" id="CP000360">
    <property type="protein sequence ID" value="ABF41773.1"/>
    <property type="molecule type" value="Genomic_DNA"/>
</dbReference>